<reference evidence="2" key="1">
    <citation type="submission" date="2019-03" db="EMBL/GenBank/DDBJ databases">
        <title>Lake Tanganyika Metagenome-Assembled Genomes (MAGs).</title>
        <authorList>
            <person name="Tran P."/>
        </authorList>
    </citation>
    <scope>NUCLEOTIDE SEQUENCE</scope>
    <source>
        <strain evidence="2">K_DeepCast_150m_m2_040</strain>
    </source>
</reference>
<evidence type="ECO:0000313" key="3">
    <source>
        <dbReference type="Proteomes" id="UP000779900"/>
    </source>
</evidence>
<dbReference type="InterPro" id="IPR041581">
    <property type="entry name" value="Glyoxalase_6"/>
</dbReference>
<dbReference type="Proteomes" id="UP000779900">
    <property type="component" value="Unassembled WGS sequence"/>
</dbReference>
<dbReference type="Pfam" id="PF18029">
    <property type="entry name" value="Glyoxalase_6"/>
    <property type="match status" value="1"/>
</dbReference>
<dbReference type="PANTHER" id="PTHR33993:SF2">
    <property type="entry name" value="VOC DOMAIN-CONTAINING PROTEIN"/>
    <property type="match status" value="1"/>
</dbReference>
<evidence type="ECO:0000313" key="2">
    <source>
        <dbReference type="EMBL" id="MBM3331825.1"/>
    </source>
</evidence>
<dbReference type="EMBL" id="VGIR01000045">
    <property type="protein sequence ID" value="MBM3331825.1"/>
    <property type="molecule type" value="Genomic_DNA"/>
</dbReference>
<dbReference type="PROSITE" id="PS51819">
    <property type="entry name" value="VOC"/>
    <property type="match status" value="1"/>
</dbReference>
<name>A0A937XIR5_UNCW3</name>
<dbReference type="PANTHER" id="PTHR33993">
    <property type="entry name" value="GLYOXALASE-RELATED"/>
    <property type="match status" value="1"/>
</dbReference>
<dbReference type="AlphaFoldDB" id="A0A937XIR5"/>
<dbReference type="Gene3D" id="3.10.180.10">
    <property type="entry name" value="2,3-Dihydroxybiphenyl 1,2-Dioxygenase, domain 1"/>
    <property type="match status" value="1"/>
</dbReference>
<organism evidence="2 3">
    <name type="scientific">candidate division WOR-3 bacterium</name>
    <dbReference type="NCBI Taxonomy" id="2052148"/>
    <lineage>
        <taxon>Bacteria</taxon>
        <taxon>Bacteria division WOR-3</taxon>
    </lineage>
</organism>
<dbReference type="InterPro" id="IPR029068">
    <property type="entry name" value="Glyas_Bleomycin-R_OHBP_Dase"/>
</dbReference>
<proteinExistence type="predicted"/>
<gene>
    <name evidence="2" type="ORF">FJY68_08250</name>
</gene>
<protein>
    <submittedName>
        <fullName evidence="2">VOC family protein</fullName>
    </submittedName>
</protein>
<sequence length="115" mass="12752">MNGLCYWEIPSRNVARSAAFYAKLFRWKMTPSGKDYMMFEAKSGLGGGIQKTQQAPGQGVMVYVEVKDIPATLARVVRLGGKVLKTKTEIGNDWGFWAAFKDPGGCSSICLWSRH</sequence>
<dbReference type="CDD" id="cd07247">
    <property type="entry name" value="SgaA_N_like"/>
    <property type="match status" value="1"/>
</dbReference>
<feature type="domain" description="VOC" evidence="1">
    <location>
        <begin position="3"/>
        <end position="113"/>
    </location>
</feature>
<dbReference type="InterPro" id="IPR037523">
    <property type="entry name" value="VOC_core"/>
</dbReference>
<comment type="caution">
    <text evidence="2">The sequence shown here is derived from an EMBL/GenBank/DDBJ whole genome shotgun (WGS) entry which is preliminary data.</text>
</comment>
<evidence type="ECO:0000259" key="1">
    <source>
        <dbReference type="PROSITE" id="PS51819"/>
    </source>
</evidence>
<dbReference type="SUPFAM" id="SSF54593">
    <property type="entry name" value="Glyoxalase/Bleomycin resistance protein/Dihydroxybiphenyl dioxygenase"/>
    <property type="match status" value="1"/>
</dbReference>
<accession>A0A937XIR5</accession>
<dbReference type="InterPro" id="IPR052164">
    <property type="entry name" value="Anthracycline_SecMetBiosynth"/>
</dbReference>